<dbReference type="PRINTS" id="PR00823">
    <property type="entry name" value="PANCLIPASE"/>
</dbReference>
<feature type="active site" description="Nucleophile" evidence="5">
    <location>
        <position position="189"/>
    </location>
</feature>
<dbReference type="PANTHER" id="PTHR11610:SF173">
    <property type="entry name" value="LIPASE DOMAIN-CONTAINING PROTEIN-RELATED"/>
    <property type="match status" value="1"/>
</dbReference>
<dbReference type="PIRSF" id="PIRSF000865">
    <property type="entry name" value="Lipoprotein_lipase_LIPH"/>
    <property type="match status" value="1"/>
</dbReference>
<dbReference type="EMBL" id="PZQS01000010">
    <property type="protein sequence ID" value="PVD23585.1"/>
    <property type="molecule type" value="Genomic_DNA"/>
</dbReference>
<dbReference type="OrthoDB" id="199913at2759"/>
<feature type="active site" description="Charge relay system" evidence="5">
    <location>
        <position position="213"/>
    </location>
</feature>
<dbReference type="CDD" id="cd00707">
    <property type="entry name" value="Pancreat_lipase_like"/>
    <property type="match status" value="1"/>
</dbReference>
<accession>A0A2T7NQY4</accession>
<dbReference type="InterPro" id="IPR016272">
    <property type="entry name" value="Lipase_LIPH"/>
</dbReference>
<dbReference type="SUPFAM" id="SSF53474">
    <property type="entry name" value="alpha/beta-Hydrolases"/>
    <property type="match status" value="1"/>
</dbReference>
<evidence type="ECO:0000256" key="5">
    <source>
        <dbReference type="PIRSR" id="PIRSR000865-1"/>
    </source>
</evidence>
<dbReference type="ESTHER" id="pomca-a0a2t7nqy4">
    <property type="family name" value="Pancreatic_lipase"/>
</dbReference>
<evidence type="ECO:0000256" key="2">
    <source>
        <dbReference type="ARBA" id="ARBA00010701"/>
    </source>
</evidence>
<dbReference type="PRINTS" id="PR00821">
    <property type="entry name" value="TAGLIPASE"/>
</dbReference>
<dbReference type="InterPro" id="IPR033906">
    <property type="entry name" value="Lipase_N"/>
</dbReference>
<evidence type="ECO:0000256" key="1">
    <source>
        <dbReference type="ARBA" id="ARBA00004613"/>
    </source>
</evidence>
<keyword evidence="6" id="KW-0106">Calcium</keyword>
<evidence type="ECO:0000259" key="9">
    <source>
        <dbReference type="Pfam" id="PF00151"/>
    </source>
</evidence>
<dbReference type="InterPro" id="IPR000734">
    <property type="entry name" value="TAG_lipase"/>
</dbReference>
<sequence>MVHHKKNCTMAACFYAPLLLSLCAGAIGVPTVIQTTELCHGVSYGPLGCFTRDYPFNNTLELPQLPEFINTSFHLFTRRNPYNPQSLSTLDSMRSVGGSNMNPSQPTKVLIHGFLQNYRSPWIIEMTHELLAQEDVNVIAVDWGAGAGFPYTQAAANVRVVGAEVKHLISKLVVEKGTSPRNFHVIGHSLGSHAAGQAGRLLAGSLGRISGLDPADPNFTDMPPEVRLDPTDARWVDVIHTDGSPYTVYGGYGTMQPMGHIDFFPNGGKEQPGCHEDHSMYNFLEDAYRQGMTNAEYSMTCSHDRAILLFIESINSPCPFTSYPCASEEDFKAGQCLQCGNRPCPSMGYNANRYKQQGSFYLSTYPIPQYCGFHYLVRVQVGEGSSQLTGSLHATIGGEHGLTPDLTIYSGQMRAGELGDVVLAPIDVGYIRNITLTLQLNTGFLGWLSSRSIEVESIMVERIQNRNT</sequence>
<dbReference type="AlphaFoldDB" id="A0A2T7NQY4"/>
<feature type="binding site" evidence="6">
    <location>
        <position position="227"/>
    </location>
    <ligand>
        <name>Ca(2+)</name>
        <dbReference type="ChEBI" id="CHEBI:29108"/>
    </ligand>
</feature>
<dbReference type="InterPro" id="IPR013818">
    <property type="entry name" value="Lipase"/>
</dbReference>
<comment type="subcellular location">
    <subcellularLocation>
        <location evidence="1">Secreted</location>
    </subcellularLocation>
</comment>
<dbReference type="GO" id="GO:0016042">
    <property type="term" value="P:lipid catabolic process"/>
    <property type="evidence" value="ECO:0007669"/>
    <property type="project" value="TreeGrafter"/>
</dbReference>
<dbReference type="Pfam" id="PF00151">
    <property type="entry name" value="Lipase"/>
    <property type="match status" value="1"/>
</dbReference>
<dbReference type="FunFam" id="3.40.50.1820:FF:000033">
    <property type="entry name" value="Pancreatic triacylglycerol lipase"/>
    <property type="match status" value="1"/>
</dbReference>
<dbReference type="STRING" id="400727.A0A2T7NQY4"/>
<feature type="domain" description="Lipase" evidence="9">
    <location>
        <begin position="44"/>
        <end position="364"/>
    </location>
</feature>
<proteinExistence type="inferred from homology"/>
<evidence type="ECO:0000313" key="11">
    <source>
        <dbReference type="Proteomes" id="UP000245119"/>
    </source>
</evidence>
<comment type="caution">
    <text evidence="10">The sequence shown here is derived from an EMBL/GenBank/DDBJ whole genome shotgun (WGS) entry which is preliminary data.</text>
</comment>
<keyword evidence="11" id="KW-1185">Reference proteome</keyword>
<gene>
    <name evidence="10" type="ORF">C0Q70_16857</name>
</gene>
<evidence type="ECO:0000256" key="8">
    <source>
        <dbReference type="SAM" id="SignalP"/>
    </source>
</evidence>
<feature type="binding site" evidence="6">
    <location>
        <position position="229"/>
    </location>
    <ligand>
        <name>Ca(2+)</name>
        <dbReference type="ChEBI" id="CHEBI:29108"/>
    </ligand>
</feature>
<name>A0A2T7NQY4_POMCA</name>
<dbReference type="Proteomes" id="UP000245119">
    <property type="component" value="Linkage Group LG10"/>
</dbReference>
<dbReference type="InterPro" id="IPR002331">
    <property type="entry name" value="Lipase_panc"/>
</dbReference>
<evidence type="ECO:0000313" key="10">
    <source>
        <dbReference type="EMBL" id="PVD23585.1"/>
    </source>
</evidence>
<dbReference type="GO" id="GO:0004806">
    <property type="term" value="F:triacylglycerol lipase activity"/>
    <property type="evidence" value="ECO:0007669"/>
    <property type="project" value="InterPro"/>
</dbReference>
<feature type="signal peptide" evidence="8">
    <location>
        <begin position="1"/>
        <end position="28"/>
    </location>
</feature>
<feature type="active site" description="Charge relay system" evidence="5">
    <location>
        <position position="303"/>
    </location>
</feature>
<dbReference type="Gene3D" id="3.40.50.1820">
    <property type="entry name" value="alpha/beta hydrolase"/>
    <property type="match status" value="1"/>
</dbReference>
<keyword evidence="3" id="KW-0964">Secreted</keyword>
<dbReference type="PANTHER" id="PTHR11610">
    <property type="entry name" value="LIPASE"/>
    <property type="match status" value="1"/>
</dbReference>
<dbReference type="GO" id="GO:0046872">
    <property type="term" value="F:metal ion binding"/>
    <property type="evidence" value="ECO:0007669"/>
    <property type="project" value="UniProtKB-KW"/>
</dbReference>
<protein>
    <recommendedName>
        <fullName evidence="9">Lipase domain-containing protein</fullName>
    </recommendedName>
</protein>
<comment type="similarity">
    <text evidence="2 7">Belongs to the AB hydrolase superfamily. Lipase family.</text>
</comment>
<reference evidence="10 11" key="1">
    <citation type="submission" date="2018-04" db="EMBL/GenBank/DDBJ databases">
        <title>The genome of golden apple snail Pomacea canaliculata provides insight into stress tolerance and invasive adaptation.</title>
        <authorList>
            <person name="Liu C."/>
            <person name="Liu B."/>
            <person name="Ren Y."/>
            <person name="Zhang Y."/>
            <person name="Wang H."/>
            <person name="Li S."/>
            <person name="Jiang F."/>
            <person name="Yin L."/>
            <person name="Zhang G."/>
            <person name="Qian W."/>
            <person name="Fan W."/>
        </authorList>
    </citation>
    <scope>NUCLEOTIDE SEQUENCE [LARGE SCALE GENOMIC DNA]</scope>
    <source>
        <strain evidence="10">SZHN2017</strain>
        <tissue evidence="10">Muscle</tissue>
    </source>
</reference>
<evidence type="ECO:0000256" key="4">
    <source>
        <dbReference type="ARBA" id="ARBA00023157"/>
    </source>
</evidence>
<keyword evidence="6" id="KW-0479">Metal-binding</keyword>
<organism evidence="10 11">
    <name type="scientific">Pomacea canaliculata</name>
    <name type="common">Golden apple snail</name>
    <dbReference type="NCBI Taxonomy" id="400727"/>
    <lineage>
        <taxon>Eukaryota</taxon>
        <taxon>Metazoa</taxon>
        <taxon>Spiralia</taxon>
        <taxon>Lophotrochozoa</taxon>
        <taxon>Mollusca</taxon>
        <taxon>Gastropoda</taxon>
        <taxon>Caenogastropoda</taxon>
        <taxon>Architaenioglossa</taxon>
        <taxon>Ampullarioidea</taxon>
        <taxon>Ampullariidae</taxon>
        <taxon>Pomacea</taxon>
    </lineage>
</organism>
<dbReference type="GO" id="GO:0005615">
    <property type="term" value="C:extracellular space"/>
    <property type="evidence" value="ECO:0007669"/>
    <property type="project" value="TreeGrafter"/>
</dbReference>
<evidence type="ECO:0000256" key="6">
    <source>
        <dbReference type="PIRSR" id="PIRSR000865-2"/>
    </source>
</evidence>
<keyword evidence="4" id="KW-1015">Disulfide bond</keyword>
<evidence type="ECO:0000256" key="3">
    <source>
        <dbReference type="ARBA" id="ARBA00022525"/>
    </source>
</evidence>
<evidence type="ECO:0000256" key="7">
    <source>
        <dbReference type="RuleBase" id="RU004262"/>
    </source>
</evidence>
<dbReference type="InterPro" id="IPR029058">
    <property type="entry name" value="AB_hydrolase_fold"/>
</dbReference>
<keyword evidence="8" id="KW-0732">Signal</keyword>
<feature type="chain" id="PRO_5015705016" description="Lipase domain-containing protein" evidence="8">
    <location>
        <begin position="29"/>
        <end position="468"/>
    </location>
</feature>
<feature type="binding site" evidence="6">
    <location>
        <position position="232"/>
    </location>
    <ligand>
        <name>Ca(2+)</name>
        <dbReference type="ChEBI" id="CHEBI:29108"/>
    </ligand>
</feature>